<feature type="transmembrane region" description="Helical" evidence="6">
    <location>
        <begin position="394"/>
        <end position="414"/>
    </location>
</feature>
<dbReference type="PIRSF" id="PIRSF006060">
    <property type="entry name" value="AA_transporter"/>
    <property type="match status" value="1"/>
</dbReference>
<sequence>MDLLRTKPLARIKADGAADGGLRRDLRLFDLIGFGVGIVIGTGIFTLTGVQAKVNAGPGIAISFIVAGVVSLFAALCYAELAAAVPTAGSAYTYAYATIGEVFAWIIGWDLLLEFGLGAAVVSRSWSGYLADLFHLPPQWFTEEAPVNVGAIVIIVVLGVVATVGIRESARVTNMLVLVKVAISVFVVIVGAFFITRSNLVPFIPESVPAESGGEALDRPLIETILGGAPSHFGVAGILTAAAVVFFAYTGFEAVANLGEEARRPGRDMPRALIGTLVACTLLYVLVSVVLTGMVKYTDIDSSAPLSKAFDVVGASWAGDLVAIAAVAGLTSVILVELVTMGRIGYAMGRDGLIPPSVAKVSPRFGTPTRLTVIVVIVCALMGGFIPIEALSEMVSIGALFAFLLVSLAVPILRRTKPDLARPFRVPFSPLIPVLSGLACVYLMLNLAVATWLRFLIWFALGVAIYLLYGRRHSVLGREGSMADSGG</sequence>
<feature type="transmembrane region" description="Helical" evidence="6">
    <location>
        <begin position="146"/>
        <end position="165"/>
    </location>
</feature>
<dbReference type="AlphaFoldDB" id="A0A1H1EVY7"/>
<dbReference type="PANTHER" id="PTHR43243:SF4">
    <property type="entry name" value="CATIONIC AMINO ACID TRANSPORTER 4"/>
    <property type="match status" value="1"/>
</dbReference>
<evidence type="ECO:0000256" key="3">
    <source>
        <dbReference type="ARBA" id="ARBA00022692"/>
    </source>
</evidence>
<feature type="transmembrane region" description="Helical" evidence="6">
    <location>
        <begin position="315"/>
        <end position="340"/>
    </location>
</feature>
<dbReference type="InterPro" id="IPR002293">
    <property type="entry name" value="AA/rel_permease1"/>
</dbReference>
<gene>
    <name evidence="7" type="ORF">SAMN04489765_2385</name>
</gene>
<dbReference type="OrthoDB" id="9762947at2"/>
<evidence type="ECO:0000256" key="2">
    <source>
        <dbReference type="ARBA" id="ARBA00022448"/>
    </source>
</evidence>
<evidence type="ECO:0000256" key="6">
    <source>
        <dbReference type="SAM" id="Phobius"/>
    </source>
</evidence>
<dbReference type="GO" id="GO:0015171">
    <property type="term" value="F:amino acid transmembrane transporter activity"/>
    <property type="evidence" value="ECO:0007669"/>
    <property type="project" value="TreeGrafter"/>
</dbReference>
<keyword evidence="2" id="KW-0813">Transport</keyword>
<accession>A0A1H1EVY7</accession>
<keyword evidence="5 6" id="KW-0472">Membrane</keyword>
<dbReference type="Proteomes" id="UP000183053">
    <property type="component" value="Unassembled WGS sequence"/>
</dbReference>
<feature type="transmembrane region" description="Helical" evidence="6">
    <location>
        <begin position="177"/>
        <end position="195"/>
    </location>
</feature>
<keyword evidence="4 6" id="KW-1133">Transmembrane helix</keyword>
<organism evidence="7 8">
    <name type="scientific">Tsukamurella pulmonis</name>
    <dbReference type="NCBI Taxonomy" id="47312"/>
    <lineage>
        <taxon>Bacteria</taxon>
        <taxon>Bacillati</taxon>
        <taxon>Actinomycetota</taxon>
        <taxon>Actinomycetes</taxon>
        <taxon>Mycobacteriales</taxon>
        <taxon>Tsukamurellaceae</taxon>
        <taxon>Tsukamurella</taxon>
    </lineage>
</organism>
<dbReference type="EMBL" id="FNLF01000002">
    <property type="protein sequence ID" value="SDQ92862.1"/>
    <property type="molecule type" value="Genomic_DNA"/>
</dbReference>
<evidence type="ECO:0000313" key="8">
    <source>
        <dbReference type="Proteomes" id="UP000183053"/>
    </source>
</evidence>
<evidence type="ECO:0000256" key="5">
    <source>
        <dbReference type="ARBA" id="ARBA00023136"/>
    </source>
</evidence>
<reference evidence="8" key="1">
    <citation type="submission" date="2016-10" db="EMBL/GenBank/DDBJ databases">
        <authorList>
            <person name="Varghese N."/>
            <person name="Submissions S."/>
        </authorList>
    </citation>
    <scope>NUCLEOTIDE SEQUENCE [LARGE SCALE GENOMIC DNA]</scope>
    <source>
        <strain evidence="8">DSM 44142</strain>
    </source>
</reference>
<feature type="transmembrane region" description="Helical" evidence="6">
    <location>
        <begin position="371"/>
        <end position="388"/>
    </location>
</feature>
<feature type="transmembrane region" description="Helical" evidence="6">
    <location>
        <begin position="60"/>
        <end position="81"/>
    </location>
</feature>
<dbReference type="STRING" id="47312.SAMN04489765_2385"/>
<dbReference type="GO" id="GO:0016020">
    <property type="term" value="C:membrane"/>
    <property type="evidence" value="ECO:0007669"/>
    <property type="project" value="UniProtKB-SubCell"/>
</dbReference>
<dbReference type="RefSeq" id="WP_068565302.1">
    <property type="nucleotide sequence ID" value="NZ_AP025457.1"/>
</dbReference>
<keyword evidence="8" id="KW-1185">Reference proteome</keyword>
<evidence type="ECO:0000313" key="7">
    <source>
        <dbReference type="EMBL" id="SDQ92862.1"/>
    </source>
</evidence>
<dbReference type="Gene3D" id="1.20.1740.10">
    <property type="entry name" value="Amino acid/polyamine transporter I"/>
    <property type="match status" value="1"/>
</dbReference>
<feature type="transmembrane region" description="Helical" evidence="6">
    <location>
        <begin position="451"/>
        <end position="469"/>
    </location>
</feature>
<keyword evidence="3 6" id="KW-0812">Transmembrane</keyword>
<feature type="transmembrane region" description="Helical" evidence="6">
    <location>
        <begin position="233"/>
        <end position="252"/>
    </location>
</feature>
<proteinExistence type="predicted"/>
<feature type="transmembrane region" description="Helical" evidence="6">
    <location>
        <begin position="272"/>
        <end position="295"/>
    </location>
</feature>
<feature type="transmembrane region" description="Helical" evidence="6">
    <location>
        <begin position="102"/>
        <end position="126"/>
    </location>
</feature>
<feature type="transmembrane region" description="Helical" evidence="6">
    <location>
        <begin position="426"/>
        <end position="445"/>
    </location>
</feature>
<evidence type="ECO:0000256" key="4">
    <source>
        <dbReference type="ARBA" id="ARBA00022989"/>
    </source>
</evidence>
<feature type="transmembrane region" description="Helical" evidence="6">
    <location>
        <begin position="28"/>
        <end position="48"/>
    </location>
</feature>
<dbReference type="Pfam" id="PF13520">
    <property type="entry name" value="AA_permease_2"/>
    <property type="match status" value="1"/>
</dbReference>
<name>A0A1H1EVY7_9ACTN</name>
<dbReference type="PANTHER" id="PTHR43243">
    <property type="entry name" value="INNER MEMBRANE TRANSPORTER YGJI-RELATED"/>
    <property type="match status" value="1"/>
</dbReference>
<evidence type="ECO:0000256" key="1">
    <source>
        <dbReference type="ARBA" id="ARBA00004141"/>
    </source>
</evidence>
<protein>
    <submittedName>
        <fullName evidence="7">Basic amino acid/polyamine antiporter, APA family</fullName>
    </submittedName>
</protein>
<comment type="subcellular location">
    <subcellularLocation>
        <location evidence="1">Membrane</location>
        <topology evidence="1">Multi-pass membrane protein</topology>
    </subcellularLocation>
</comment>